<reference evidence="2" key="1">
    <citation type="journal article" date="2016" name="Nat. Genet.">
        <title>A high-quality carrot genome assembly provides new insights into carotenoid accumulation and asterid genome evolution.</title>
        <authorList>
            <person name="Iorizzo M."/>
            <person name="Ellison S."/>
            <person name="Senalik D."/>
            <person name="Zeng P."/>
            <person name="Satapoomin P."/>
            <person name="Huang J."/>
            <person name="Bowman M."/>
            <person name="Iovene M."/>
            <person name="Sanseverino W."/>
            <person name="Cavagnaro P."/>
            <person name="Yildiz M."/>
            <person name="Macko-Podgorni A."/>
            <person name="Moranska E."/>
            <person name="Grzebelus E."/>
            <person name="Grzebelus D."/>
            <person name="Ashrafi H."/>
            <person name="Zheng Z."/>
            <person name="Cheng S."/>
            <person name="Spooner D."/>
            <person name="Van Deynze A."/>
            <person name="Simon P."/>
        </authorList>
    </citation>
    <scope>NUCLEOTIDE SEQUENCE [LARGE SCALE GENOMIC DNA]</scope>
    <source>
        <tissue evidence="2">Leaf</tissue>
    </source>
</reference>
<dbReference type="Proteomes" id="UP000077755">
    <property type="component" value="Chromosome 9"/>
</dbReference>
<reference evidence="3" key="2">
    <citation type="submission" date="2022-03" db="EMBL/GenBank/DDBJ databases">
        <title>Draft title - Genomic analysis of global carrot germplasm unveils the trajectory of domestication and the origin of high carotenoid orange carrot.</title>
        <authorList>
            <person name="Iorizzo M."/>
            <person name="Ellison S."/>
            <person name="Senalik D."/>
            <person name="Macko-Podgorni A."/>
            <person name="Grzebelus D."/>
            <person name="Bostan H."/>
            <person name="Rolling W."/>
            <person name="Curaba J."/>
            <person name="Simon P."/>
        </authorList>
    </citation>
    <scope>NUCLEOTIDE SEQUENCE</scope>
    <source>
        <tissue evidence="3">Leaf</tissue>
    </source>
</reference>
<feature type="region of interest" description="Disordered" evidence="1">
    <location>
        <begin position="1"/>
        <end position="57"/>
    </location>
</feature>
<sequence length="57" mass="6425">MLRFKTDSNKSSNQTLTTQVNKTKPDRNSERLGDDSVIKQKKSRADSAKTHKTSKST</sequence>
<protein>
    <submittedName>
        <fullName evidence="2">Uncharacterized protein</fullName>
    </submittedName>
</protein>
<name>A0A175YFI1_DAUCS</name>
<feature type="compositionally biased region" description="Polar residues" evidence="1">
    <location>
        <begin position="9"/>
        <end position="22"/>
    </location>
</feature>
<dbReference type="Gramene" id="KZM81582">
    <property type="protein sequence ID" value="KZM81582"/>
    <property type="gene ID" value="DCAR_029195"/>
</dbReference>
<feature type="compositionally biased region" description="Basic and acidic residues" evidence="1">
    <location>
        <begin position="23"/>
        <end position="49"/>
    </location>
</feature>
<proteinExistence type="predicted"/>
<keyword evidence="4" id="KW-1185">Reference proteome</keyword>
<evidence type="ECO:0000256" key="1">
    <source>
        <dbReference type="SAM" id="MobiDB-lite"/>
    </source>
</evidence>
<evidence type="ECO:0000313" key="4">
    <source>
        <dbReference type="Proteomes" id="UP000077755"/>
    </source>
</evidence>
<evidence type="ECO:0000313" key="2">
    <source>
        <dbReference type="EMBL" id="KZM81582.1"/>
    </source>
</evidence>
<gene>
    <name evidence="2" type="ORF">DCAR_029195</name>
    <name evidence="3" type="ORF">DCAR_0933576</name>
</gene>
<dbReference type="EMBL" id="LNRQ01000009">
    <property type="protein sequence ID" value="KZM81582.1"/>
    <property type="molecule type" value="Genomic_DNA"/>
</dbReference>
<dbReference type="AlphaFoldDB" id="A0A175YFI1"/>
<evidence type="ECO:0000313" key="3">
    <source>
        <dbReference type="EMBL" id="WOH14060.1"/>
    </source>
</evidence>
<organism evidence="2">
    <name type="scientific">Daucus carota subsp. sativus</name>
    <name type="common">Carrot</name>
    <dbReference type="NCBI Taxonomy" id="79200"/>
    <lineage>
        <taxon>Eukaryota</taxon>
        <taxon>Viridiplantae</taxon>
        <taxon>Streptophyta</taxon>
        <taxon>Embryophyta</taxon>
        <taxon>Tracheophyta</taxon>
        <taxon>Spermatophyta</taxon>
        <taxon>Magnoliopsida</taxon>
        <taxon>eudicotyledons</taxon>
        <taxon>Gunneridae</taxon>
        <taxon>Pentapetalae</taxon>
        <taxon>asterids</taxon>
        <taxon>campanulids</taxon>
        <taxon>Apiales</taxon>
        <taxon>Apiaceae</taxon>
        <taxon>Apioideae</taxon>
        <taxon>Scandiceae</taxon>
        <taxon>Daucinae</taxon>
        <taxon>Daucus</taxon>
        <taxon>Daucus sect. Daucus</taxon>
    </lineage>
</organism>
<accession>A0A175YFI1</accession>
<dbReference type="EMBL" id="CP093351">
    <property type="protein sequence ID" value="WOH14060.1"/>
    <property type="molecule type" value="Genomic_DNA"/>
</dbReference>